<proteinExistence type="inferred from homology"/>
<dbReference type="Pfam" id="PF00155">
    <property type="entry name" value="Aminotran_1_2"/>
    <property type="match status" value="1"/>
</dbReference>
<dbReference type="Gene3D" id="3.90.1150.10">
    <property type="entry name" value="Aspartate Aminotransferase, domain 1"/>
    <property type="match status" value="1"/>
</dbReference>
<dbReference type="PRINTS" id="PR00753">
    <property type="entry name" value="ACCSYNTHASE"/>
</dbReference>
<dbReference type="GO" id="GO:0006520">
    <property type="term" value="P:amino acid metabolic process"/>
    <property type="evidence" value="ECO:0007669"/>
    <property type="project" value="InterPro"/>
</dbReference>
<name>A0A7G1G2A4_9BACT</name>
<dbReference type="InterPro" id="IPR050596">
    <property type="entry name" value="AspAT/PAT-like"/>
</dbReference>
<dbReference type="AlphaFoldDB" id="A0A7G1G2A4"/>
<comment type="similarity">
    <text evidence="2">Belongs to the class-I pyridoxal-phosphate-dependent aminotransferase family.</text>
</comment>
<evidence type="ECO:0000313" key="8">
    <source>
        <dbReference type="Proteomes" id="UP000516361"/>
    </source>
</evidence>
<dbReference type="GO" id="GO:0030170">
    <property type="term" value="F:pyridoxal phosphate binding"/>
    <property type="evidence" value="ECO:0007669"/>
    <property type="project" value="InterPro"/>
</dbReference>
<keyword evidence="8" id="KW-1185">Reference proteome</keyword>
<evidence type="ECO:0000256" key="1">
    <source>
        <dbReference type="ARBA" id="ARBA00001933"/>
    </source>
</evidence>
<evidence type="ECO:0000256" key="2">
    <source>
        <dbReference type="ARBA" id="ARBA00007441"/>
    </source>
</evidence>
<keyword evidence="3 7" id="KW-0032">Aminotransferase</keyword>
<dbReference type="PANTHER" id="PTHR46383">
    <property type="entry name" value="ASPARTATE AMINOTRANSFERASE"/>
    <property type="match status" value="1"/>
</dbReference>
<evidence type="ECO:0000256" key="5">
    <source>
        <dbReference type="ARBA" id="ARBA00022898"/>
    </source>
</evidence>
<dbReference type="CDD" id="cd00609">
    <property type="entry name" value="AAT_like"/>
    <property type="match status" value="1"/>
</dbReference>
<organism evidence="7 8">
    <name type="scientific">Tepiditoga spiralis</name>
    <dbReference type="NCBI Taxonomy" id="2108365"/>
    <lineage>
        <taxon>Bacteria</taxon>
        <taxon>Thermotogati</taxon>
        <taxon>Thermotogota</taxon>
        <taxon>Thermotogae</taxon>
        <taxon>Petrotogales</taxon>
        <taxon>Petrotogaceae</taxon>
        <taxon>Tepiditoga</taxon>
    </lineage>
</organism>
<evidence type="ECO:0000256" key="4">
    <source>
        <dbReference type="ARBA" id="ARBA00022679"/>
    </source>
</evidence>
<reference evidence="7 8" key="1">
    <citation type="submission" date="2018-06" db="EMBL/GenBank/DDBJ databases">
        <title>Genome sequencing of Oceanotoga sp. sy52.</title>
        <authorList>
            <person name="Mori K."/>
        </authorList>
    </citation>
    <scope>NUCLEOTIDE SEQUENCE [LARGE SCALE GENOMIC DNA]</scope>
    <source>
        <strain evidence="8">sy52</strain>
    </source>
</reference>
<dbReference type="InterPro" id="IPR015422">
    <property type="entry name" value="PyrdxlP-dep_Trfase_small"/>
</dbReference>
<dbReference type="Gene3D" id="3.40.640.10">
    <property type="entry name" value="Type I PLP-dependent aspartate aminotransferase-like (Major domain)"/>
    <property type="match status" value="1"/>
</dbReference>
<dbReference type="RefSeq" id="WP_190615134.1">
    <property type="nucleotide sequence ID" value="NZ_AP018712.1"/>
</dbReference>
<dbReference type="GO" id="GO:0008483">
    <property type="term" value="F:transaminase activity"/>
    <property type="evidence" value="ECO:0007669"/>
    <property type="project" value="UniProtKB-KW"/>
</dbReference>
<dbReference type="InterPro" id="IPR015421">
    <property type="entry name" value="PyrdxlP-dep_Trfase_major"/>
</dbReference>
<keyword evidence="4 7" id="KW-0808">Transferase</keyword>
<evidence type="ECO:0000256" key="3">
    <source>
        <dbReference type="ARBA" id="ARBA00022576"/>
    </source>
</evidence>
<sequence length="396" mass="45034">MKFSERVLNMQESPIRKLIPFAEKAKKAGKKVYHLNIGQPDLETPKEFFSTISNLPSKVIAYSHSAGIIELREAFSNYYKKMNIDFDPEDIIITTGGSEAIVFSLAAISDPNDEVIVIEPFYANYKGFAEMLNVKLLPVRAVPENGYAVPPTEEFEKVVTSKTKAIIFSNPSNPTGAVYTREELQRIVDFAKKHDLYIISDEVYKEFTFDGTKHVSIMEFEDKERFIVVDSISKRYSGCGMRIGVFATKNKELYSQVMKFAQSRLCSPVVEQYGTVGILNNISEEYMENVKKEYMKRRDIVYEELSKIEGLSFEKPKGSFYVSVKVPVDNTEEFIKFMLNDFDIDGETVMVAPLNGFYATEGAGLQELRIAYVLEPSKLRRACYILAEGIKAYNNK</sequence>
<dbReference type="InterPro" id="IPR015424">
    <property type="entry name" value="PyrdxlP-dep_Trfase"/>
</dbReference>
<dbReference type="InterPro" id="IPR004839">
    <property type="entry name" value="Aminotransferase_I/II_large"/>
</dbReference>
<protein>
    <submittedName>
        <fullName evidence="7">Aminotransferase</fullName>
    </submittedName>
</protein>
<evidence type="ECO:0000313" key="7">
    <source>
        <dbReference type="EMBL" id="BBE29995.1"/>
    </source>
</evidence>
<accession>A0A7G1G2A4</accession>
<dbReference type="PANTHER" id="PTHR46383:SF1">
    <property type="entry name" value="ASPARTATE AMINOTRANSFERASE"/>
    <property type="match status" value="1"/>
</dbReference>
<feature type="domain" description="Aminotransferase class I/classII large" evidence="6">
    <location>
        <begin position="31"/>
        <end position="383"/>
    </location>
</feature>
<dbReference type="KEGG" id="ocy:OSSY52_01360"/>
<dbReference type="Proteomes" id="UP000516361">
    <property type="component" value="Chromosome"/>
</dbReference>
<gene>
    <name evidence="7" type="primary">aspB_1</name>
    <name evidence="7" type="ORF">OSSY52_01360</name>
</gene>
<dbReference type="EMBL" id="AP018712">
    <property type="protein sequence ID" value="BBE29995.1"/>
    <property type="molecule type" value="Genomic_DNA"/>
</dbReference>
<dbReference type="InParanoid" id="A0A7G1G2A4"/>
<evidence type="ECO:0000259" key="6">
    <source>
        <dbReference type="Pfam" id="PF00155"/>
    </source>
</evidence>
<dbReference type="SUPFAM" id="SSF53383">
    <property type="entry name" value="PLP-dependent transferases"/>
    <property type="match status" value="1"/>
</dbReference>
<keyword evidence="5" id="KW-0663">Pyridoxal phosphate</keyword>
<dbReference type="NCBIfam" id="NF005744">
    <property type="entry name" value="PRK07568.1"/>
    <property type="match status" value="1"/>
</dbReference>
<comment type="cofactor">
    <cofactor evidence="1">
        <name>pyridoxal 5'-phosphate</name>
        <dbReference type="ChEBI" id="CHEBI:597326"/>
    </cofactor>
</comment>